<dbReference type="EMBL" id="VOKX01000109">
    <property type="protein sequence ID" value="KAB7835144.1"/>
    <property type="molecule type" value="Genomic_DNA"/>
</dbReference>
<gene>
    <name evidence="1" type="ORF">FRZ00_27690</name>
</gene>
<sequence length="235" mass="24322">MYQHAQQKQRNWFARHKVLTAAGALVLVVGTGAALSGGGDDSASDKVVTAGDGGAAGKGGKEGKAVKKADIPGSGTFQIGSDVKPGTYRSVGNKSSGNCYWERAKDSKGDPDSIIANDNVTGTSYVTIKADDKIFKSQGCKGWELVPAKAGGAPNTTSVSGDGMYRVGADISPGTYRSTGNKADGNCYWERAKDALHGMDSIAANENVTGNGIVTITPQDAYFKTTGCAEWKKTG</sequence>
<keyword evidence="2" id="KW-1185">Reference proteome</keyword>
<dbReference type="OrthoDB" id="166978at2"/>
<reference evidence="1 2" key="1">
    <citation type="journal article" date="2019" name="Microb. Cell Fact.">
        <title>Exploring novel herbicidin analogues by transcriptional regulator overexpression and MS/MS molecular networking.</title>
        <authorList>
            <person name="Shi Y."/>
            <person name="Gu R."/>
            <person name="Li Y."/>
            <person name="Wang X."/>
            <person name="Ren W."/>
            <person name="Li X."/>
            <person name="Wang L."/>
            <person name="Xie Y."/>
            <person name="Hong B."/>
        </authorList>
    </citation>
    <scope>NUCLEOTIDE SEQUENCE [LARGE SCALE GENOMIC DNA]</scope>
    <source>
        <strain evidence="1 2">US-43</strain>
    </source>
</reference>
<protein>
    <submittedName>
        <fullName evidence="1">Uncharacterized protein</fullName>
    </submittedName>
</protein>
<evidence type="ECO:0000313" key="1">
    <source>
        <dbReference type="EMBL" id="KAB7835144.1"/>
    </source>
</evidence>
<accession>A0A5N5W0J6</accession>
<dbReference type="AlphaFoldDB" id="A0A5N5W0J6"/>
<organism evidence="1 2">
    <name type="scientific">Streptomyces mobaraensis</name>
    <name type="common">Streptoverticillium mobaraense</name>
    <dbReference type="NCBI Taxonomy" id="35621"/>
    <lineage>
        <taxon>Bacteria</taxon>
        <taxon>Bacillati</taxon>
        <taxon>Actinomycetota</taxon>
        <taxon>Actinomycetes</taxon>
        <taxon>Kitasatosporales</taxon>
        <taxon>Streptomycetaceae</taxon>
        <taxon>Streptomyces</taxon>
    </lineage>
</organism>
<dbReference type="Proteomes" id="UP000327000">
    <property type="component" value="Unassembled WGS sequence"/>
</dbReference>
<comment type="caution">
    <text evidence="1">The sequence shown here is derived from an EMBL/GenBank/DDBJ whole genome shotgun (WGS) entry which is preliminary data.</text>
</comment>
<evidence type="ECO:0000313" key="2">
    <source>
        <dbReference type="Proteomes" id="UP000327000"/>
    </source>
</evidence>
<dbReference type="RefSeq" id="WP_152265418.1">
    <property type="nucleotide sequence ID" value="NZ_VOKX01000109.1"/>
</dbReference>
<name>A0A5N5W0J6_STRMB</name>
<proteinExistence type="predicted"/>